<keyword evidence="2 13" id="KW-0963">Cytoplasm</keyword>
<dbReference type="SUPFAM" id="SSF55681">
    <property type="entry name" value="Class II aaRS and biotin synthetases"/>
    <property type="match status" value="1"/>
</dbReference>
<dbReference type="GO" id="GO:0006435">
    <property type="term" value="P:threonyl-tRNA aminoacylation"/>
    <property type="evidence" value="ECO:0007669"/>
    <property type="project" value="UniProtKB-UniRule"/>
</dbReference>
<dbReference type="InterPro" id="IPR006195">
    <property type="entry name" value="aa-tRNA-synth_II"/>
</dbReference>
<keyword evidence="4 13" id="KW-0436">Ligase</keyword>
<dbReference type="SMART" id="SM00863">
    <property type="entry name" value="tRNA_SAD"/>
    <property type="match status" value="1"/>
</dbReference>
<dbReference type="InterPro" id="IPR033728">
    <property type="entry name" value="ThrRS_core"/>
</dbReference>
<evidence type="ECO:0000256" key="9">
    <source>
        <dbReference type="ARBA" id="ARBA00022884"/>
    </source>
</evidence>
<evidence type="ECO:0000256" key="11">
    <source>
        <dbReference type="ARBA" id="ARBA00023146"/>
    </source>
</evidence>
<dbReference type="Pfam" id="PF00587">
    <property type="entry name" value="tRNA-synt_2b"/>
    <property type="match status" value="1"/>
</dbReference>
<evidence type="ECO:0000256" key="1">
    <source>
        <dbReference type="ARBA" id="ARBA00008226"/>
    </source>
</evidence>
<dbReference type="InterPro" id="IPR012947">
    <property type="entry name" value="tRNA_SAD"/>
</dbReference>
<dbReference type="GO" id="GO:0004829">
    <property type="term" value="F:threonine-tRNA ligase activity"/>
    <property type="evidence" value="ECO:0007669"/>
    <property type="project" value="UniProtKB-UniRule"/>
</dbReference>
<dbReference type="EMBL" id="CADCWL010000022">
    <property type="protein sequence ID" value="CAA9547644.1"/>
    <property type="molecule type" value="Genomic_DNA"/>
</dbReference>
<comment type="cofactor">
    <cofactor evidence="13">
        <name>Zn(2+)</name>
        <dbReference type="ChEBI" id="CHEBI:29105"/>
    </cofactor>
    <text evidence="13">Binds 1 zinc ion per subunit.</text>
</comment>
<dbReference type="InterPro" id="IPR018163">
    <property type="entry name" value="Thr/Ala-tRNA-synth_IIc_edit"/>
</dbReference>
<evidence type="ECO:0000256" key="4">
    <source>
        <dbReference type="ARBA" id="ARBA00022598"/>
    </source>
</evidence>
<dbReference type="InterPro" id="IPR004154">
    <property type="entry name" value="Anticodon-bd"/>
</dbReference>
<comment type="caution">
    <text evidence="13">Lacks conserved residue(s) required for the propagation of feature annotation.</text>
</comment>
<dbReference type="InterPro" id="IPR047246">
    <property type="entry name" value="ThrRS_anticodon"/>
</dbReference>
<dbReference type="InterPro" id="IPR045864">
    <property type="entry name" value="aa-tRNA-synth_II/BPL/LPL"/>
</dbReference>
<dbReference type="InterPro" id="IPR036621">
    <property type="entry name" value="Anticodon-bd_dom_sf"/>
</dbReference>
<dbReference type="CDD" id="cd00771">
    <property type="entry name" value="ThrRS_core"/>
    <property type="match status" value="1"/>
</dbReference>
<dbReference type="PROSITE" id="PS50862">
    <property type="entry name" value="AA_TRNA_LIGASE_II"/>
    <property type="match status" value="1"/>
</dbReference>
<keyword evidence="9 13" id="KW-0694">RNA-binding</keyword>
<sequence length="605" mass="68776">MAPTELADEVADMDIAVDPGDAREYELARMRHSCAHLMAEAVQEVFPDAKFGIGPAIDDGFYYDFDLPRALTPDDLAAIEGRMRANRAKAERFAREVVSREEANRIFAANPYKIELIEGLPVDEIITTYRQGSFLDLCRGPHVATTAEIGPFKLQSIAGAYWRGDERRPMLQRIYGTAWPTQEELDAHLERLEEALRRDHRRLGRELDLFSVSEEIGPGLILWHPKGAMVRHLVEQFEQKEQLDRGYDLVYTPHIASEKIYKTSGHLETYRENMYAPMSIEEVDYYLKPMNCPGHIMIYKSGVKSYRDLPVRYAELGTVYRYERSGTLHGMLRVRGFTQDDSHIFCTPEQVVDEARGVIDLALHMAAVFGYDFQAYLATRPEKAIGDDATWARATDDLRRAMETRGLTFKVDEGGGAFYGPKIDIKWVDALGREWTGPTIQVDFNLPERFDVDYVAEDGERHRVAMIHRTLLGSMERFIGGLVEHYAGAFPLWLAPVQAAIIPITDGQIPFGREVERRLRERGLRVELNDGRDRMQAKIRHAQMQKIPYMLVIGKREAAADTVAVRLRNGRDLGAISVHAFLEQALPRIASRSLYLDDEEARAAS</sequence>
<dbReference type="GO" id="GO:0046872">
    <property type="term" value="F:metal ion binding"/>
    <property type="evidence" value="ECO:0007669"/>
    <property type="project" value="UniProtKB-KW"/>
</dbReference>
<dbReference type="GO" id="GO:0005737">
    <property type="term" value="C:cytoplasm"/>
    <property type="evidence" value="ECO:0007669"/>
    <property type="project" value="UniProtKB-SubCell"/>
</dbReference>
<dbReference type="Gene3D" id="3.30.980.10">
    <property type="entry name" value="Threonyl-trna Synthetase, Chain A, domain 2"/>
    <property type="match status" value="1"/>
</dbReference>
<evidence type="ECO:0000256" key="2">
    <source>
        <dbReference type="ARBA" id="ARBA00022490"/>
    </source>
</evidence>
<keyword evidence="7 13" id="KW-0862">Zinc</keyword>
<dbReference type="GO" id="GO:0005524">
    <property type="term" value="F:ATP binding"/>
    <property type="evidence" value="ECO:0007669"/>
    <property type="project" value="UniProtKB-UniRule"/>
</dbReference>
<protein>
    <recommendedName>
        <fullName evidence="13">Threonine--tRNA ligase</fullName>
        <ecNumber evidence="13">6.1.1.3</ecNumber>
    </recommendedName>
    <alternativeName>
        <fullName evidence="13">Threonyl-tRNA synthetase</fullName>
        <shortName evidence="13">ThrRS</shortName>
    </alternativeName>
</protein>
<keyword evidence="11 13" id="KW-0030">Aminoacyl-tRNA synthetase</keyword>
<feature type="domain" description="Aminoacyl-transfer RNA synthetases class-II family profile" evidence="14">
    <location>
        <begin position="186"/>
        <end position="491"/>
    </location>
</feature>
<keyword evidence="6 13" id="KW-0547">Nucleotide-binding</keyword>
<dbReference type="Gene3D" id="3.30.54.20">
    <property type="match status" value="1"/>
</dbReference>
<feature type="binding site" evidence="13">
    <location>
        <position position="468"/>
    </location>
    <ligand>
        <name>Zn(2+)</name>
        <dbReference type="ChEBI" id="CHEBI:29105"/>
        <note>catalytic</note>
    </ligand>
</feature>
<keyword evidence="10 13" id="KW-0648">Protein biosynthesis</keyword>
<keyword evidence="5 13" id="KW-0479">Metal-binding</keyword>
<dbReference type="PRINTS" id="PR01047">
    <property type="entry name" value="TRNASYNTHTHR"/>
</dbReference>
<name>A0A6J4UG51_9BACT</name>
<evidence type="ECO:0000259" key="14">
    <source>
        <dbReference type="PROSITE" id="PS50862"/>
    </source>
</evidence>
<dbReference type="InterPro" id="IPR002320">
    <property type="entry name" value="Thr-tRNA-ligase_IIa"/>
</dbReference>
<evidence type="ECO:0000313" key="15">
    <source>
        <dbReference type="EMBL" id="CAA9547644.1"/>
    </source>
</evidence>
<dbReference type="Gene3D" id="3.40.50.800">
    <property type="entry name" value="Anticodon-binding domain"/>
    <property type="match status" value="1"/>
</dbReference>
<dbReference type="FunFam" id="3.30.930.10:FF:000002">
    <property type="entry name" value="Threonine--tRNA ligase"/>
    <property type="match status" value="1"/>
</dbReference>
<feature type="binding site" evidence="13">
    <location>
        <position position="292"/>
    </location>
    <ligand>
        <name>Zn(2+)</name>
        <dbReference type="ChEBI" id="CHEBI:29105"/>
        <note>catalytic</note>
    </ligand>
</feature>
<accession>A0A6J4UG51</accession>
<dbReference type="HAMAP" id="MF_00184">
    <property type="entry name" value="Thr_tRNA_synth"/>
    <property type="match status" value="1"/>
</dbReference>
<dbReference type="Gene3D" id="3.30.930.10">
    <property type="entry name" value="Bira Bifunctional Protein, Domain 2"/>
    <property type="match status" value="1"/>
</dbReference>
<dbReference type="AlphaFoldDB" id="A0A6J4UG51"/>
<organism evidence="15">
    <name type="scientific">uncultured Thermomicrobiales bacterium</name>
    <dbReference type="NCBI Taxonomy" id="1645740"/>
    <lineage>
        <taxon>Bacteria</taxon>
        <taxon>Pseudomonadati</taxon>
        <taxon>Thermomicrobiota</taxon>
        <taxon>Thermomicrobia</taxon>
        <taxon>Thermomicrobiales</taxon>
        <taxon>environmental samples</taxon>
    </lineage>
</organism>
<keyword evidence="3 13" id="KW-0820">tRNA-binding</keyword>
<dbReference type="GO" id="GO:0000049">
    <property type="term" value="F:tRNA binding"/>
    <property type="evidence" value="ECO:0007669"/>
    <property type="project" value="UniProtKB-KW"/>
</dbReference>
<evidence type="ECO:0000256" key="10">
    <source>
        <dbReference type="ARBA" id="ARBA00022917"/>
    </source>
</evidence>
<comment type="subunit">
    <text evidence="13">Homodimer.</text>
</comment>
<comment type="catalytic activity">
    <reaction evidence="12 13">
        <text>tRNA(Thr) + L-threonine + ATP = L-threonyl-tRNA(Thr) + AMP + diphosphate + H(+)</text>
        <dbReference type="Rhea" id="RHEA:24624"/>
        <dbReference type="Rhea" id="RHEA-COMP:9670"/>
        <dbReference type="Rhea" id="RHEA-COMP:9704"/>
        <dbReference type="ChEBI" id="CHEBI:15378"/>
        <dbReference type="ChEBI" id="CHEBI:30616"/>
        <dbReference type="ChEBI" id="CHEBI:33019"/>
        <dbReference type="ChEBI" id="CHEBI:57926"/>
        <dbReference type="ChEBI" id="CHEBI:78442"/>
        <dbReference type="ChEBI" id="CHEBI:78534"/>
        <dbReference type="ChEBI" id="CHEBI:456215"/>
        <dbReference type="EC" id="6.1.1.3"/>
    </reaction>
</comment>
<dbReference type="Pfam" id="PF03129">
    <property type="entry name" value="HGTP_anticodon"/>
    <property type="match status" value="1"/>
</dbReference>
<gene>
    <name evidence="13" type="primary">thrS</name>
    <name evidence="15" type="ORF">AVDCRST_MAG19-507</name>
</gene>
<feature type="binding site" evidence="13">
    <location>
        <position position="343"/>
    </location>
    <ligand>
        <name>Zn(2+)</name>
        <dbReference type="ChEBI" id="CHEBI:29105"/>
        <note>catalytic</note>
    </ligand>
</feature>
<dbReference type="InterPro" id="IPR002314">
    <property type="entry name" value="aa-tRNA-synt_IIb"/>
</dbReference>
<dbReference type="PANTHER" id="PTHR11451">
    <property type="entry name" value="THREONINE-TRNA LIGASE"/>
    <property type="match status" value="1"/>
</dbReference>
<proteinExistence type="inferred from homology"/>
<reference evidence="15" key="1">
    <citation type="submission" date="2020-02" db="EMBL/GenBank/DDBJ databases">
        <authorList>
            <person name="Meier V. D."/>
        </authorList>
    </citation>
    <scope>NUCLEOTIDE SEQUENCE</scope>
    <source>
        <strain evidence="15">AVDCRST_MAG19</strain>
    </source>
</reference>
<dbReference type="SUPFAM" id="SSF52954">
    <property type="entry name" value="Class II aaRS ABD-related"/>
    <property type="match status" value="1"/>
</dbReference>
<dbReference type="FunFam" id="3.40.50.800:FF:000001">
    <property type="entry name" value="Threonine--tRNA ligase"/>
    <property type="match status" value="1"/>
</dbReference>
<evidence type="ECO:0000256" key="3">
    <source>
        <dbReference type="ARBA" id="ARBA00022555"/>
    </source>
</evidence>
<evidence type="ECO:0000256" key="12">
    <source>
        <dbReference type="ARBA" id="ARBA00049515"/>
    </source>
</evidence>
<dbReference type="PANTHER" id="PTHR11451:SF44">
    <property type="entry name" value="THREONINE--TRNA LIGASE, CHLOROPLASTIC_MITOCHONDRIAL 2"/>
    <property type="match status" value="1"/>
</dbReference>
<dbReference type="FunFam" id="3.30.980.10:FF:000005">
    <property type="entry name" value="Threonyl-tRNA synthetase, mitochondrial"/>
    <property type="match status" value="1"/>
</dbReference>
<comment type="similarity">
    <text evidence="1 13">Belongs to the class-II aminoacyl-tRNA synthetase family.</text>
</comment>
<comment type="subcellular location">
    <subcellularLocation>
        <location evidence="13">Cytoplasm</location>
    </subcellularLocation>
</comment>
<keyword evidence="8 13" id="KW-0067">ATP-binding</keyword>
<evidence type="ECO:0000256" key="13">
    <source>
        <dbReference type="HAMAP-Rule" id="MF_00184"/>
    </source>
</evidence>
<dbReference type="EC" id="6.1.1.3" evidence="13"/>
<dbReference type="SUPFAM" id="SSF55186">
    <property type="entry name" value="ThrRS/AlaRS common domain"/>
    <property type="match status" value="1"/>
</dbReference>
<dbReference type="FunFam" id="3.30.54.20:FF:000002">
    <property type="entry name" value="Threonine--tRNA ligase"/>
    <property type="match status" value="1"/>
</dbReference>
<dbReference type="Pfam" id="PF07973">
    <property type="entry name" value="tRNA_SAD"/>
    <property type="match status" value="1"/>
</dbReference>
<evidence type="ECO:0000256" key="6">
    <source>
        <dbReference type="ARBA" id="ARBA00022741"/>
    </source>
</evidence>
<dbReference type="CDD" id="cd00860">
    <property type="entry name" value="ThrRS_anticodon"/>
    <property type="match status" value="1"/>
</dbReference>
<evidence type="ECO:0000256" key="5">
    <source>
        <dbReference type="ARBA" id="ARBA00022723"/>
    </source>
</evidence>
<evidence type="ECO:0000256" key="8">
    <source>
        <dbReference type="ARBA" id="ARBA00022840"/>
    </source>
</evidence>
<evidence type="ECO:0000256" key="7">
    <source>
        <dbReference type="ARBA" id="ARBA00022833"/>
    </source>
</evidence>
<dbReference type="NCBIfam" id="TIGR00418">
    <property type="entry name" value="thrS"/>
    <property type="match status" value="1"/>
</dbReference>